<dbReference type="KEGG" id="scy:SCATT_27840"/>
<gene>
    <name evidence="2" type="ordered locus">SCATT_27840</name>
</gene>
<dbReference type="eggNOG" id="ENOG5031R7V">
    <property type="taxonomic scope" value="Bacteria"/>
</dbReference>
<accession>G8WPH2</accession>
<accession>F8K4K0</accession>
<protein>
    <submittedName>
        <fullName evidence="2">Uncharacterized protein</fullName>
    </submittedName>
</protein>
<dbReference type="KEGG" id="sct:SCAT_2799"/>
<organism evidence="2 3">
    <name type="scientific">Streptantibioticus cattleyicolor (strain ATCC 35852 / DSM 46488 / JCM 4925 / NBRC 14057 / NRRL 8057)</name>
    <name type="common">Streptomyces cattleya</name>
    <dbReference type="NCBI Taxonomy" id="1003195"/>
    <lineage>
        <taxon>Bacteria</taxon>
        <taxon>Bacillati</taxon>
        <taxon>Actinomycetota</taxon>
        <taxon>Actinomycetes</taxon>
        <taxon>Kitasatosporales</taxon>
        <taxon>Streptomycetaceae</taxon>
        <taxon>Streptantibioticus</taxon>
    </lineage>
</organism>
<reference evidence="3" key="1">
    <citation type="submission" date="2011-12" db="EMBL/GenBank/DDBJ databases">
        <title>Complete genome sequence of Streptomyces cattleya strain DSM 46488.</title>
        <authorList>
            <person name="Ou H.-Y."/>
            <person name="Li P."/>
            <person name="Zhao C."/>
            <person name="O'Hagan D."/>
            <person name="Deng Z."/>
        </authorList>
    </citation>
    <scope>NUCLEOTIDE SEQUENCE [LARGE SCALE GENOMIC DNA]</scope>
    <source>
        <strain evidence="3">ATCC 35852 / DSM 46488 / JCM 4925 / NBRC 14057 / NRRL 8057</strain>
    </source>
</reference>
<dbReference type="EMBL" id="CP003219">
    <property type="protein sequence ID" value="AEW95155.1"/>
    <property type="molecule type" value="Genomic_DNA"/>
</dbReference>
<dbReference type="STRING" id="1003195.SCATT_27840"/>
<dbReference type="OrthoDB" id="3873100at2"/>
<keyword evidence="3" id="KW-1185">Reference proteome</keyword>
<proteinExistence type="predicted"/>
<feature type="compositionally biased region" description="Basic and acidic residues" evidence="1">
    <location>
        <begin position="10"/>
        <end position="23"/>
    </location>
</feature>
<evidence type="ECO:0000256" key="1">
    <source>
        <dbReference type="SAM" id="MobiDB-lite"/>
    </source>
</evidence>
<dbReference type="HOGENOM" id="CLU_2511162_0_0_11"/>
<name>F8K4K0_STREN</name>
<dbReference type="AlphaFoldDB" id="F8K4K0"/>
<evidence type="ECO:0000313" key="3">
    <source>
        <dbReference type="Proteomes" id="UP000007842"/>
    </source>
</evidence>
<dbReference type="PATRIC" id="fig|1003195.11.peg.4284"/>
<dbReference type="Proteomes" id="UP000007842">
    <property type="component" value="Chromosome"/>
</dbReference>
<sequence>MSFRAPLTNHHADGTDCPADHKHTSSGKPLHPDCPGRAYTQAICSCGGWEMKQSGKGYVNESRKRHLAQHRHVSPAASPVLRDVLPFNMR</sequence>
<evidence type="ECO:0000313" key="2">
    <source>
        <dbReference type="EMBL" id="AEW95155.1"/>
    </source>
</evidence>
<dbReference type="RefSeq" id="WP_014143536.1">
    <property type="nucleotide sequence ID" value="NC_016111.1"/>
</dbReference>
<feature type="region of interest" description="Disordered" evidence="1">
    <location>
        <begin position="1"/>
        <end position="32"/>
    </location>
</feature>